<gene>
    <name evidence="6" type="primary">ydhB</name>
    <name evidence="6" type="ORF">GCM10007895_04770</name>
</gene>
<dbReference type="InterPro" id="IPR000847">
    <property type="entry name" value="LysR_HTH_N"/>
</dbReference>
<accession>A0AA37VT88</accession>
<dbReference type="InterPro" id="IPR036390">
    <property type="entry name" value="WH_DNA-bd_sf"/>
</dbReference>
<dbReference type="Gene3D" id="1.10.10.10">
    <property type="entry name" value="Winged helix-like DNA-binding domain superfamily/Winged helix DNA-binding domain"/>
    <property type="match status" value="1"/>
</dbReference>
<dbReference type="RefSeq" id="WP_095505812.1">
    <property type="nucleotide sequence ID" value="NZ_BSNC01000001.1"/>
</dbReference>
<dbReference type="InterPro" id="IPR005119">
    <property type="entry name" value="LysR_subst-bd"/>
</dbReference>
<reference evidence="6" key="2">
    <citation type="submission" date="2023-01" db="EMBL/GenBank/DDBJ databases">
        <title>Draft genome sequence of Paraferrimonas sedimenticola strain NBRC 101628.</title>
        <authorList>
            <person name="Sun Q."/>
            <person name="Mori K."/>
        </authorList>
    </citation>
    <scope>NUCLEOTIDE SEQUENCE</scope>
    <source>
        <strain evidence="6">NBRC 101628</strain>
    </source>
</reference>
<sequence length="299" mass="33187">MFSYQDLRLVLSVAQHQSFSAAAQELHKVPSAISYSVKTLEQALGAQLFERRHRQVTLTEAGHYFVGEAQRLLKQMDEVRYQTQRIANGWHQSVKLALDNVVRPAPVNQLVRDFHQAFPEVELRISMEVYNGVWDALADERADIAIGATAAVPVEGPFASRPMGELKWLFVVAAAHPLAELDGPLSDSQVAGYPSICLEDTSRSLNKRTTWLVDHQRRLVVPNWSAAIECFVAGLGVGVMPEHLALPLVESGKLVVRELERPLADSPCCLAWNVGNESGALAWLLEYLGDSEELGRVWL</sequence>
<dbReference type="PANTHER" id="PTHR30126:SF18">
    <property type="entry name" value="LYSR FAMILY TRANSCRIPTIONAL REGULATOR"/>
    <property type="match status" value="1"/>
</dbReference>
<reference evidence="6" key="1">
    <citation type="journal article" date="2014" name="Int. J. Syst. Evol. Microbiol.">
        <title>Complete genome sequence of Corynebacterium casei LMG S-19264T (=DSM 44701T), isolated from a smear-ripened cheese.</title>
        <authorList>
            <consortium name="US DOE Joint Genome Institute (JGI-PGF)"/>
            <person name="Walter F."/>
            <person name="Albersmeier A."/>
            <person name="Kalinowski J."/>
            <person name="Ruckert C."/>
        </authorList>
    </citation>
    <scope>NUCLEOTIDE SEQUENCE</scope>
    <source>
        <strain evidence="6">NBRC 101628</strain>
    </source>
</reference>
<keyword evidence="4" id="KW-0804">Transcription</keyword>
<evidence type="ECO:0000256" key="4">
    <source>
        <dbReference type="ARBA" id="ARBA00023163"/>
    </source>
</evidence>
<dbReference type="Pfam" id="PF03466">
    <property type="entry name" value="LysR_substrate"/>
    <property type="match status" value="1"/>
</dbReference>
<name>A0AA37VT88_9GAMM</name>
<evidence type="ECO:0000259" key="5">
    <source>
        <dbReference type="PROSITE" id="PS50931"/>
    </source>
</evidence>
<feature type="domain" description="HTH lysR-type" evidence="5">
    <location>
        <begin position="2"/>
        <end position="59"/>
    </location>
</feature>
<dbReference type="GO" id="GO:0003700">
    <property type="term" value="F:DNA-binding transcription factor activity"/>
    <property type="evidence" value="ECO:0007669"/>
    <property type="project" value="InterPro"/>
</dbReference>
<comment type="similarity">
    <text evidence="1">Belongs to the LysR transcriptional regulatory family.</text>
</comment>
<dbReference type="PRINTS" id="PR00039">
    <property type="entry name" value="HTHLYSR"/>
</dbReference>
<evidence type="ECO:0000313" key="6">
    <source>
        <dbReference type="EMBL" id="GLP95171.1"/>
    </source>
</evidence>
<organism evidence="6 7">
    <name type="scientific">Paraferrimonas sedimenticola</name>
    <dbReference type="NCBI Taxonomy" id="375674"/>
    <lineage>
        <taxon>Bacteria</taxon>
        <taxon>Pseudomonadati</taxon>
        <taxon>Pseudomonadota</taxon>
        <taxon>Gammaproteobacteria</taxon>
        <taxon>Alteromonadales</taxon>
        <taxon>Ferrimonadaceae</taxon>
        <taxon>Paraferrimonas</taxon>
    </lineage>
</organism>
<dbReference type="SUPFAM" id="SSF53850">
    <property type="entry name" value="Periplasmic binding protein-like II"/>
    <property type="match status" value="1"/>
</dbReference>
<keyword evidence="2" id="KW-0805">Transcription regulation</keyword>
<dbReference type="Pfam" id="PF00126">
    <property type="entry name" value="HTH_1"/>
    <property type="match status" value="1"/>
</dbReference>
<dbReference type="SUPFAM" id="SSF46785">
    <property type="entry name" value="Winged helix' DNA-binding domain"/>
    <property type="match status" value="1"/>
</dbReference>
<dbReference type="Gene3D" id="3.40.190.10">
    <property type="entry name" value="Periplasmic binding protein-like II"/>
    <property type="match status" value="2"/>
</dbReference>
<dbReference type="EMBL" id="BSNC01000001">
    <property type="protein sequence ID" value="GLP95171.1"/>
    <property type="molecule type" value="Genomic_DNA"/>
</dbReference>
<keyword evidence="3" id="KW-0238">DNA-binding</keyword>
<proteinExistence type="inferred from homology"/>
<dbReference type="Proteomes" id="UP001161422">
    <property type="component" value="Unassembled WGS sequence"/>
</dbReference>
<keyword evidence="7" id="KW-1185">Reference proteome</keyword>
<evidence type="ECO:0000256" key="2">
    <source>
        <dbReference type="ARBA" id="ARBA00023015"/>
    </source>
</evidence>
<dbReference type="PROSITE" id="PS50931">
    <property type="entry name" value="HTH_LYSR"/>
    <property type="match status" value="1"/>
</dbReference>
<comment type="caution">
    <text evidence="6">The sequence shown here is derived from an EMBL/GenBank/DDBJ whole genome shotgun (WGS) entry which is preliminary data.</text>
</comment>
<dbReference type="GO" id="GO:0000976">
    <property type="term" value="F:transcription cis-regulatory region binding"/>
    <property type="evidence" value="ECO:0007669"/>
    <property type="project" value="TreeGrafter"/>
</dbReference>
<dbReference type="PANTHER" id="PTHR30126">
    <property type="entry name" value="HTH-TYPE TRANSCRIPTIONAL REGULATOR"/>
    <property type="match status" value="1"/>
</dbReference>
<protein>
    <submittedName>
        <fullName evidence="6">LysR family transcriptional regulator</fullName>
    </submittedName>
</protein>
<evidence type="ECO:0000313" key="7">
    <source>
        <dbReference type="Proteomes" id="UP001161422"/>
    </source>
</evidence>
<dbReference type="AlphaFoldDB" id="A0AA37VT88"/>
<evidence type="ECO:0000256" key="1">
    <source>
        <dbReference type="ARBA" id="ARBA00009437"/>
    </source>
</evidence>
<dbReference type="InterPro" id="IPR036388">
    <property type="entry name" value="WH-like_DNA-bd_sf"/>
</dbReference>
<dbReference type="NCBIfam" id="NF008294">
    <property type="entry name" value="PRK11074.1"/>
    <property type="match status" value="1"/>
</dbReference>
<dbReference type="FunFam" id="1.10.10.10:FF:000001">
    <property type="entry name" value="LysR family transcriptional regulator"/>
    <property type="match status" value="1"/>
</dbReference>
<evidence type="ECO:0000256" key="3">
    <source>
        <dbReference type="ARBA" id="ARBA00023125"/>
    </source>
</evidence>